<proteinExistence type="predicted"/>
<protein>
    <recommendedName>
        <fullName evidence="1">NADP-dependent oxidoreductase domain-containing protein</fullName>
    </recommendedName>
</protein>
<dbReference type="Proteomes" id="UP000654345">
    <property type="component" value="Unassembled WGS sequence"/>
</dbReference>
<dbReference type="Pfam" id="PF00248">
    <property type="entry name" value="Aldo_ket_red"/>
    <property type="match status" value="1"/>
</dbReference>
<evidence type="ECO:0000313" key="3">
    <source>
        <dbReference type="Proteomes" id="UP000654345"/>
    </source>
</evidence>
<sequence>MSVAMRTIKLPSGEAIPVLGQGTWGMAEDARHRDDEIAALRLGLDLGMILIDTAEMYADGAAEELVGEAIAGRRDEVFLVSKVLPEHATRGGTIAACEGSLMRLGTDRIDLYLLHWRGLVPVRETLGAFADLARVGKIRHWGVSNFDVFDMEELVITRNGADVATDQVLYNLTRRGIEYDLLPWCRARNLPIMAYSPIEQGRLLNHPVLQRVAASHGVTPTQLAIAWVIRLDGVNAIPKASTPEHTQENCGALKIFLSKQELAILDSAFPPPTSKRPLEML</sequence>
<dbReference type="InterPro" id="IPR036812">
    <property type="entry name" value="NAD(P)_OxRdtase_dom_sf"/>
</dbReference>
<dbReference type="InterPro" id="IPR023210">
    <property type="entry name" value="NADP_OxRdtase_dom"/>
</dbReference>
<dbReference type="CDD" id="cd19138">
    <property type="entry name" value="AKR_YeaE"/>
    <property type="match status" value="1"/>
</dbReference>
<dbReference type="EMBL" id="BNJG01000001">
    <property type="protein sequence ID" value="GHO52008.1"/>
    <property type="molecule type" value="Genomic_DNA"/>
</dbReference>
<dbReference type="PANTHER" id="PTHR43638">
    <property type="entry name" value="OXIDOREDUCTASE, ALDO/KETO REDUCTASE FAMILY PROTEIN"/>
    <property type="match status" value="1"/>
</dbReference>
<evidence type="ECO:0000313" key="2">
    <source>
        <dbReference type="EMBL" id="GHO52008.1"/>
    </source>
</evidence>
<dbReference type="InterPro" id="IPR020471">
    <property type="entry name" value="AKR"/>
</dbReference>
<dbReference type="RefSeq" id="WP_201368959.1">
    <property type="nucleotide sequence ID" value="NZ_BNJG01000001.1"/>
</dbReference>
<dbReference type="PRINTS" id="PR00069">
    <property type="entry name" value="ALDKETRDTASE"/>
</dbReference>
<name>A0ABQ3UH55_9CHLR</name>
<feature type="domain" description="NADP-dependent oxidoreductase" evidence="1">
    <location>
        <begin position="19"/>
        <end position="268"/>
    </location>
</feature>
<dbReference type="SUPFAM" id="SSF51430">
    <property type="entry name" value="NAD(P)-linked oxidoreductase"/>
    <property type="match status" value="1"/>
</dbReference>
<dbReference type="PANTHER" id="PTHR43638:SF3">
    <property type="entry name" value="ALDEHYDE REDUCTASE"/>
    <property type="match status" value="1"/>
</dbReference>
<accession>A0ABQ3UH55</accession>
<comment type="caution">
    <text evidence="2">The sequence shown here is derived from an EMBL/GenBank/DDBJ whole genome shotgun (WGS) entry which is preliminary data.</text>
</comment>
<keyword evidence="3" id="KW-1185">Reference proteome</keyword>
<organism evidence="2 3">
    <name type="scientific">Ktedonobacter robiniae</name>
    <dbReference type="NCBI Taxonomy" id="2778365"/>
    <lineage>
        <taxon>Bacteria</taxon>
        <taxon>Bacillati</taxon>
        <taxon>Chloroflexota</taxon>
        <taxon>Ktedonobacteria</taxon>
        <taxon>Ktedonobacterales</taxon>
        <taxon>Ktedonobacteraceae</taxon>
        <taxon>Ktedonobacter</taxon>
    </lineage>
</organism>
<dbReference type="Gene3D" id="3.20.20.100">
    <property type="entry name" value="NADP-dependent oxidoreductase domain"/>
    <property type="match status" value="1"/>
</dbReference>
<reference evidence="2 3" key="1">
    <citation type="journal article" date="2021" name="Int. J. Syst. Evol. Microbiol.">
        <title>Reticulibacter mediterranei gen. nov., sp. nov., within the new family Reticulibacteraceae fam. nov., and Ktedonospora formicarum gen. nov., sp. nov., Ktedonobacter robiniae sp. nov., Dictyobacter formicarum sp. nov. and Dictyobacter arantiisoli sp. nov., belonging to the class Ktedonobacteria.</title>
        <authorList>
            <person name="Yabe S."/>
            <person name="Zheng Y."/>
            <person name="Wang C.M."/>
            <person name="Sakai Y."/>
            <person name="Abe K."/>
            <person name="Yokota A."/>
            <person name="Donadio S."/>
            <person name="Cavaletti L."/>
            <person name="Monciardini P."/>
        </authorList>
    </citation>
    <scope>NUCLEOTIDE SEQUENCE [LARGE SCALE GENOMIC DNA]</scope>
    <source>
        <strain evidence="2 3">SOSP1-30</strain>
    </source>
</reference>
<gene>
    <name evidence="2" type="ORF">KSB_04830</name>
</gene>
<evidence type="ECO:0000259" key="1">
    <source>
        <dbReference type="Pfam" id="PF00248"/>
    </source>
</evidence>